<feature type="domain" description="YknX-like C-terminal permuted SH3-like" evidence="7">
    <location>
        <begin position="306"/>
        <end position="374"/>
    </location>
</feature>
<dbReference type="InterPro" id="IPR058639">
    <property type="entry name" value="BSH_YknX-like"/>
</dbReference>
<reference evidence="9 10" key="1">
    <citation type="submission" date="2018-07" db="EMBL/GenBank/DDBJ databases">
        <title>Bacillus sp. YLB-04 draft genome sequence.</title>
        <authorList>
            <person name="Yu L."/>
            <person name="Tang X."/>
        </authorList>
    </citation>
    <scope>NUCLEOTIDE SEQUENCE [LARGE SCALE GENOMIC DNA]</scope>
    <source>
        <strain evidence="9 10">YLB-04</strain>
    </source>
</reference>
<dbReference type="NCBIfam" id="TIGR01730">
    <property type="entry name" value="RND_mfp"/>
    <property type="match status" value="1"/>
</dbReference>
<dbReference type="GO" id="GO:0016020">
    <property type="term" value="C:membrane"/>
    <property type="evidence" value="ECO:0007669"/>
    <property type="project" value="InterPro"/>
</dbReference>
<dbReference type="EMBL" id="QNQT01000004">
    <property type="protein sequence ID" value="RDU36837.1"/>
    <property type="molecule type" value="Genomic_DNA"/>
</dbReference>
<feature type="coiled-coil region" evidence="4">
    <location>
        <begin position="109"/>
        <end position="185"/>
    </location>
</feature>
<dbReference type="InterPro" id="IPR058636">
    <property type="entry name" value="Beta-barrel_YknX"/>
</dbReference>
<comment type="similarity">
    <text evidence="2">Belongs to the membrane fusion protein (MFP) (TC 8.A.1) family.</text>
</comment>
<dbReference type="Pfam" id="PF25984">
    <property type="entry name" value="BSH_YknX"/>
    <property type="match status" value="1"/>
</dbReference>
<evidence type="ECO:0000259" key="5">
    <source>
        <dbReference type="Pfam" id="PF25982"/>
    </source>
</evidence>
<accession>A0A3D8GR80</accession>
<evidence type="ECO:0000256" key="2">
    <source>
        <dbReference type="ARBA" id="ARBA00009477"/>
    </source>
</evidence>
<dbReference type="InterPro" id="IPR058637">
    <property type="entry name" value="YknX-like_C"/>
</dbReference>
<dbReference type="InterPro" id="IPR006143">
    <property type="entry name" value="RND_pump_MFP"/>
</dbReference>
<evidence type="ECO:0000313" key="10">
    <source>
        <dbReference type="Proteomes" id="UP000257144"/>
    </source>
</evidence>
<dbReference type="GO" id="GO:0030313">
    <property type="term" value="C:cell envelope"/>
    <property type="evidence" value="ECO:0007669"/>
    <property type="project" value="UniProtKB-SubCell"/>
</dbReference>
<dbReference type="AlphaFoldDB" id="A0A3D8GR80"/>
<keyword evidence="10" id="KW-1185">Reference proteome</keyword>
<comment type="subcellular location">
    <subcellularLocation>
        <location evidence="1">Cell envelope</location>
    </subcellularLocation>
</comment>
<dbReference type="InterPro" id="IPR058638">
    <property type="entry name" value="HH_YknX-like"/>
</dbReference>
<feature type="domain" description="YknX-like beta-barrel" evidence="8">
    <location>
        <begin position="220"/>
        <end position="299"/>
    </location>
</feature>
<dbReference type="InterPro" id="IPR050465">
    <property type="entry name" value="UPF0194_transport"/>
</dbReference>
<proteinExistence type="inferred from homology"/>
<dbReference type="Gene3D" id="2.40.420.20">
    <property type="match status" value="1"/>
</dbReference>
<evidence type="ECO:0000259" key="7">
    <source>
        <dbReference type="Pfam" id="PF25989"/>
    </source>
</evidence>
<dbReference type="PANTHER" id="PTHR32347:SF14">
    <property type="entry name" value="EFFLUX SYSTEM COMPONENT YKNX-RELATED"/>
    <property type="match status" value="1"/>
</dbReference>
<dbReference type="OrthoDB" id="85226at2"/>
<feature type="domain" description="YknX-like barrel-sandwich hybrid" evidence="6">
    <location>
        <begin position="62"/>
        <end position="214"/>
    </location>
</feature>
<dbReference type="Pfam" id="PF25982">
    <property type="entry name" value="HH_YknX"/>
    <property type="match status" value="1"/>
</dbReference>
<name>A0A3D8GR80_9BACI</name>
<dbReference type="Gene3D" id="2.40.30.170">
    <property type="match status" value="1"/>
</dbReference>
<organism evidence="9 10">
    <name type="scientific">Neobacillus piezotolerans</name>
    <dbReference type="NCBI Taxonomy" id="2259171"/>
    <lineage>
        <taxon>Bacteria</taxon>
        <taxon>Bacillati</taxon>
        <taxon>Bacillota</taxon>
        <taxon>Bacilli</taxon>
        <taxon>Bacillales</taxon>
        <taxon>Bacillaceae</taxon>
        <taxon>Neobacillus</taxon>
    </lineage>
</organism>
<keyword evidence="3 4" id="KW-0175">Coiled coil</keyword>
<feature type="domain" description="YknX-like alpha-helical hairpin" evidence="5">
    <location>
        <begin position="96"/>
        <end position="181"/>
    </location>
</feature>
<evidence type="ECO:0000256" key="3">
    <source>
        <dbReference type="ARBA" id="ARBA00023054"/>
    </source>
</evidence>
<dbReference type="Pfam" id="PF25990">
    <property type="entry name" value="Beta-barrel_YknX"/>
    <property type="match status" value="1"/>
</dbReference>
<evidence type="ECO:0000256" key="4">
    <source>
        <dbReference type="SAM" id="Coils"/>
    </source>
</evidence>
<gene>
    <name evidence="9" type="ORF">DRW41_12130</name>
</gene>
<dbReference type="Proteomes" id="UP000257144">
    <property type="component" value="Unassembled WGS sequence"/>
</dbReference>
<dbReference type="Pfam" id="PF25989">
    <property type="entry name" value="YknX_C"/>
    <property type="match status" value="1"/>
</dbReference>
<evidence type="ECO:0000256" key="1">
    <source>
        <dbReference type="ARBA" id="ARBA00004196"/>
    </source>
</evidence>
<evidence type="ECO:0000259" key="6">
    <source>
        <dbReference type="Pfam" id="PF25984"/>
    </source>
</evidence>
<evidence type="ECO:0000259" key="8">
    <source>
        <dbReference type="Pfam" id="PF25990"/>
    </source>
</evidence>
<dbReference type="PANTHER" id="PTHR32347">
    <property type="entry name" value="EFFLUX SYSTEM COMPONENT YKNX-RELATED"/>
    <property type="match status" value="1"/>
</dbReference>
<comment type="caution">
    <text evidence="9">The sequence shown here is derived from an EMBL/GenBank/DDBJ whole genome shotgun (WGS) entry which is preliminary data.</text>
</comment>
<evidence type="ECO:0000313" key="9">
    <source>
        <dbReference type="EMBL" id="RDU36837.1"/>
    </source>
</evidence>
<dbReference type="GO" id="GO:0022857">
    <property type="term" value="F:transmembrane transporter activity"/>
    <property type="evidence" value="ECO:0007669"/>
    <property type="project" value="InterPro"/>
</dbReference>
<protein>
    <submittedName>
        <fullName evidence="9">Efflux RND transporter periplasmic adaptor subunit</fullName>
    </submittedName>
</protein>
<dbReference type="RefSeq" id="WP_115452309.1">
    <property type="nucleotide sequence ID" value="NZ_QNQT01000004.1"/>
</dbReference>
<sequence length="375" mass="40675">MEKKKKLLIGSTIVLLLLSMISVSVYREVYAQGPSVKVFKAKEDAISAFLMVPGTIALEEEQAVYMTPERGALKEILVEEGQSIAKGTAIARFENPQLQLEDEQNALSLESNELKITQLEDQISSLKDQEQTLTVGPIPNPAASAQITSQISQLEMELKVAELEKRQAELQRESIEKRTAELEIKSTIDGTVLLVNENGSLQGTSAGSPIVLIGKMEGLVAKGLLSEYDTLKVSAGQKVTLRSDAVPDESWPGEVIKVGTLPESQGGMAASQTVQYPVIVQLSGPNPVLKPGFQVIMEIETEQKTAIVLPDTALVDQGDSQYVFVVENNIAHKRKVKTGIMSGSKVEILKGIKIDDKVVVNPPEKLEDGMEVSVK</sequence>